<evidence type="ECO:0000256" key="2">
    <source>
        <dbReference type="ARBA" id="ARBA00007165"/>
    </source>
</evidence>
<organism evidence="7 8">
    <name type="scientific">Parthenolecanium corni</name>
    <dbReference type="NCBI Taxonomy" id="536013"/>
    <lineage>
        <taxon>Eukaryota</taxon>
        <taxon>Metazoa</taxon>
        <taxon>Ecdysozoa</taxon>
        <taxon>Arthropoda</taxon>
        <taxon>Hexapoda</taxon>
        <taxon>Insecta</taxon>
        <taxon>Pterygota</taxon>
        <taxon>Neoptera</taxon>
        <taxon>Paraneoptera</taxon>
        <taxon>Hemiptera</taxon>
        <taxon>Sternorrhyncha</taxon>
        <taxon>Coccoidea</taxon>
        <taxon>Coccidae</taxon>
        <taxon>Parthenolecanium</taxon>
    </lineage>
</organism>
<reference evidence="7 8" key="1">
    <citation type="submission" date="2024-03" db="EMBL/GenBank/DDBJ databases">
        <title>Adaptation during the transition from Ophiocordyceps entomopathogen to insect associate is accompanied by gene loss and intensified selection.</title>
        <authorList>
            <person name="Ward C.M."/>
            <person name="Onetto C.A."/>
            <person name="Borneman A.R."/>
        </authorList>
    </citation>
    <scope>NUCLEOTIDE SEQUENCE [LARGE SCALE GENOMIC DNA]</scope>
    <source>
        <strain evidence="7">AWRI1</strain>
        <tissue evidence="7">Single Adult Female</tissue>
    </source>
</reference>
<evidence type="ECO:0000256" key="4">
    <source>
        <dbReference type="ARBA" id="ARBA00022989"/>
    </source>
</evidence>
<gene>
    <name evidence="7" type="ORF">V9T40_001981</name>
</gene>
<dbReference type="Proteomes" id="UP001367676">
    <property type="component" value="Unassembled WGS sequence"/>
</dbReference>
<evidence type="ECO:0000313" key="7">
    <source>
        <dbReference type="EMBL" id="KAK7590368.1"/>
    </source>
</evidence>
<keyword evidence="6" id="KW-0999">Mitochondrion inner membrane</keyword>
<evidence type="ECO:0000313" key="8">
    <source>
        <dbReference type="Proteomes" id="UP001367676"/>
    </source>
</evidence>
<comment type="subcellular location">
    <subcellularLocation>
        <location evidence="1">Membrane</location>
    </subcellularLocation>
    <subcellularLocation>
        <location evidence="6">Mitochondrion inner membrane</location>
        <topology evidence="6">Multi-pass membrane protein</topology>
    </subcellularLocation>
</comment>
<protein>
    <recommendedName>
        <fullName evidence="6">SURF1-like protein</fullName>
    </recommendedName>
</protein>
<comment type="caution">
    <text evidence="7">The sequence shown here is derived from an EMBL/GenBank/DDBJ whole genome shotgun (WGS) entry which is preliminary data.</text>
</comment>
<name>A0AAN9TFD5_9HEMI</name>
<comment type="similarity">
    <text evidence="2 6">Belongs to the SURF1 family.</text>
</comment>
<sequence length="241" mass="28216">MCHKVVPGTCFCLALWQVNRKIWKDKLVEDMKLRTKIPAIELPEDLIERRNLEYRRIKVRGTFDHSKEIYLAPRSLIVDNAFEKKHSFLIPMGRPEKPDLGVYVVTPFKLADRDLTILVNRGWVPPELKDPRTRPEGQIEDEIELEGILRLKEDKPTYSPAEFHNKNRTFRYRDLVAMAEATGSSFVYLDATVESTVPGGPRGGQTQVNLKNNHMEYIVTWLSIGLYTFYMWHKRFIRRLN</sequence>
<keyword evidence="3" id="KW-0812">Transmembrane</keyword>
<keyword evidence="4" id="KW-1133">Transmembrane helix</keyword>
<proteinExistence type="inferred from homology"/>
<evidence type="ECO:0000256" key="1">
    <source>
        <dbReference type="ARBA" id="ARBA00004370"/>
    </source>
</evidence>
<dbReference type="AlphaFoldDB" id="A0AAN9TFD5"/>
<dbReference type="InterPro" id="IPR045214">
    <property type="entry name" value="Surf1/Surf4"/>
</dbReference>
<dbReference type="EMBL" id="JBBCAQ010000022">
    <property type="protein sequence ID" value="KAK7590368.1"/>
    <property type="molecule type" value="Genomic_DNA"/>
</dbReference>
<dbReference type="GO" id="GO:0033617">
    <property type="term" value="P:mitochondrial respiratory chain complex IV assembly"/>
    <property type="evidence" value="ECO:0007669"/>
    <property type="project" value="TreeGrafter"/>
</dbReference>
<keyword evidence="6" id="KW-0496">Mitochondrion</keyword>
<evidence type="ECO:0000256" key="6">
    <source>
        <dbReference type="RuleBase" id="RU363076"/>
    </source>
</evidence>
<comment type="function">
    <text evidence="6">Probably involved in the biogenesis of the COX complex.</text>
</comment>
<dbReference type="InterPro" id="IPR002994">
    <property type="entry name" value="Surf1/Shy1"/>
</dbReference>
<keyword evidence="8" id="KW-1185">Reference proteome</keyword>
<dbReference type="PROSITE" id="PS50895">
    <property type="entry name" value="SURF1"/>
    <property type="match status" value="1"/>
</dbReference>
<dbReference type="PANTHER" id="PTHR23427:SF2">
    <property type="entry name" value="SURFEIT LOCUS PROTEIN 1"/>
    <property type="match status" value="1"/>
</dbReference>
<evidence type="ECO:0000256" key="5">
    <source>
        <dbReference type="ARBA" id="ARBA00023136"/>
    </source>
</evidence>
<dbReference type="CDD" id="cd06662">
    <property type="entry name" value="SURF1"/>
    <property type="match status" value="1"/>
</dbReference>
<dbReference type="Pfam" id="PF02104">
    <property type="entry name" value="SURF1"/>
    <property type="match status" value="1"/>
</dbReference>
<evidence type="ECO:0000256" key="3">
    <source>
        <dbReference type="ARBA" id="ARBA00022692"/>
    </source>
</evidence>
<keyword evidence="5" id="KW-0472">Membrane</keyword>
<dbReference type="PANTHER" id="PTHR23427">
    <property type="entry name" value="SURFEIT LOCUS PROTEIN"/>
    <property type="match status" value="1"/>
</dbReference>
<accession>A0AAN9TFD5</accession>
<dbReference type="GO" id="GO:0005743">
    <property type="term" value="C:mitochondrial inner membrane"/>
    <property type="evidence" value="ECO:0007669"/>
    <property type="project" value="UniProtKB-SubCell"/>
</dbReference>